<proteinExistence type="predicted"/>
<dbReference type="GO" id="GO:0004077">
    <property type="term" value="F:biotin--[biotin carboxyl-carrier protein] ligase activity"/>
    <property type="evidence" value="ECO:0007669"/>
    <property type="project" value="TreeGrafter"/>
</dbReference>
<dbReference type="Pfam" id="PF03099">
    <property type="entry name" value="BPL_LplA_LipB"/>
    <property type="match status" value="1"/>
</dbReference>
<dbReference type="Gene3D" id="3.30.930.10">
    <property type="entry name" value="Bira Bifunctional Protein, Domain 2"/>
    <property type="match status" value="1"/>
</dbReference>
<dbReference type="PANTHER" id="PTHR12835:SF5">
    <property type="entry name" value="BIOTIN--PROTEIN LIGASE"/>
    <property type="match status" value="1"/>
</dbReference>
<evidence type="ECO:0000259" key="1">
    <source>
        <dbReference type="PROSITE" id="PS51733"/>
    </source>
</evidence>
<accession>A0A9D1TQJ8</accession>
<organism evidence="2 3">
    <name type="scientific">Candidatus Desulfovibrio intestinipullorum</name>
    <dbReference type="NCBI Taxonomy" id="2838536"/>
    <lineage>
        <taxon>Bacteria</taxon>
        <taxon>Pseudomonadati</taxon>
        <taxon>Thermodesulfobacteriota</taxon>
        <taxon>Desulfovibrionia</taxon>
        <taxon>Desulfovibrionales</taxon>
        <taxon>Desulfovibrionaceae</taxon>
        <taxon>Desulfovibrio</taxon>
    </lineage>
</organism>
<name>A0A9D1TQJ8_9BACT</name>
<dbReference type="EMBL" id="DXHV01000083">
    <property type="protein sequence ID" value="HIW01504.1"/>
    <property type="molecule type" value="Genomic_DNA"/>
</dbReference>
<evidence type="ECO:0000313" key="2">
    <source>
        <dbReference type="EMBL" id="HIW01504.1"/>
    </source>
</evidence>
<dbReference type="InterPro" id="IPR004143">
    <property type="entry name" value="BPL_LPL_catalytic"/>
</dbReference>
<dbReference type="GO" id="GO:0005737">
    <property type="term" value="C:cytoplasm"/>
    <property type="evidence" value="ECO:0007669"/>
    <property type="project" value="TreeGrafter"/>
</dbReference>
<evidence type="ECO:0000313" key="3">
    <source>
        <dbReference type="Proteomes" id="UP000886752"/>
    </source>
</evidence>
<protein>
    <submittedName>
        <fullName evidence="2">Biotin--acetyl-CoA-carboxylase ligase</fullName>
    </submittedName>
</protein>
<reference evidence="2" key="1">
    <citation type="journal article" date="2021" name="PeerJ">
        <title>Extensive microbial diversity within the chicken gut microbiome revealed by metagenomics and culture.</title>
        <authorList>
            <person name="Gilroy R."/>
            <person name="Ravi A."/>
            <person name="Getino M."/>
            <person name="Pursley I."/>
            <person name="Horton D.L."/>
            <person name="Alikhan N.F."/>
            <person name="Baker D."/>
            <person name="Gharbi K."/>
            <person name="Hall N."/>
            <person name="Watson M."/>
            <person name="Adriaenssens E.M."/>
            <person name="Foster-Nyarko E."/>
            <person name="Jarju S."/>
            <person name="Secka A."/>
            <person name="Antonio M."/>
            <person name="Oren A."/>
            <person name="Chaudhuri R.R."/>
            <person name="La Ragione R."/>
            <person name="Hildebrand F."/>
            <person name="Pallen M.J."/>
        </authorList>
    </citation>
    <scope>NUCLEOTIDE SEQUENCE</scope>
    <source>
        <strain evidence="2">ChiHecec2B26-446</strain>
    </source>
</reference>
<dbReference type="PANTHER" id="PTHR12835">
    <property type="entry name" value="BIOTIN PROTEIN LIGASE"/>
    <property type="match status" value="1"/>
</dbReference>
<keyword evidence="2" id="KW-0436">Ligase</keyword>
<comment type="caution">
    <text evidence="2">The sequence shown here is derived from an EMBL/GenBank/DDBJ whole genome shotgun (WGS) entry which is preliminary data.</text>
</comment>
<dbReference type="SUPFAM" id="SSF55681">
    <property type="entry name" value="Class II aaRS and biotin synthetases"/>
    <property type="match status" value="1"/>
</dbReference>
<dbReference type="InterPro" id="IPR045864">
    <property type="entry name" value="aa-tRNA-synth_II/BPL/LPL"/>
</dbReference>
<dbReference type="PROSITE" id="PS51733">
    <property type="entry name" value="BPL_LPL_CATALYTIC"/>
    <property type="match status" value="1"/>
</dbReference>
<dbReference type="AlphaFoldDB" id="A0A9D1TQJ8"/>
<gene>
    <name evidence="2" type="ORF">H9894_10030</name>
</gene>
<reference evidence="2" key="2">
    <citation type="submission" date="2021-04" db="EMBL/GenBank/DDBJ databases">
        <authorList>
            <person name="Gilroy R."/>
        </authorList>
    </citation>
    <scope>NUCLEOTIDE SEQUENCE</scope>
    <source>
        <strain evidence="2">ChiHecec2B26-446</strain>
    </source>
</reference>
<feature type="domain" description="BPL/LPL catalytic" evidence="1">
    <location>
        <begin position="1"/>
        <end position="183"/>
    </location>
</feature>
<sequence>MPQIIHVAQVTSVLDAVREPEYRETMQDFDSLLADVQTQGRGQYRRAWSSPAGNIYAALRLPMQPPFVGTEAAVAVSAWLALGLRNLGYDCRIKWPNDLVLCQDGAWGKTGGVLLEEREGLLVAGIGINVASSPSADELRSEAALPAAHLAACARACGLEEPQCATVWKSLVNCLFSSYSQTNALYEWRSVADALLLWRSRTVVLTEDGSSVTGELRGLGPKGELILATQGGTQLFLSGSVRPAF</sequence>
<dbReference type="Proteomes" id="UP000886752">
    <property type="component" value="Unassembled WGS sequence"/>
</dbReference>